<feature type="transmembrane region" description="Helical" evidence="1">
    <location>
        <begin position="146"/>
        <end position="166"/>
    </location>
</feature>
<evidence type="ECO:0000256" key="1">
    <source>
        <dbReference type="SAM" id="Phobius"/>
    </source>
</evidence>
<keyword evidence="3" id="KW-1185">Reference proteome</keyword>
<dbReference type="PANTHER" id="PTHR37577">
    <property type="entry name" value="INTEGRAL MEMBRANE PROTEIN"/>
    <property type="match status" value="1"/>
</dbReference>
<dbReference type="Proteomes" id="UP000699042">
    <property type="component" value="Unassembled WGS sequence"/>
</dbReference>
<organism evidence="2 3">
    <name type="scientific">Colletotrichum scovillei</name>
    <dbReference type="NCBI Taxonomy" id="1209932"/>
    <lineage>
        <taxon>Eukaryota</taxon>
        <taxon>Fungi</taxon>
        <taxon>Dikarya</taxon>
        <taxon>Ascomycota</taxon>
        <taxon>Pezizomycotina</taxon>
        <taxon>Sordariomycetes</taxon>
        <taxon>Hypocreomycetidae</taxon>
        <taxon>Glomerellales</taxon>
        <taxon>Glomerellaceae</taxon>
        <taxon>Colletotrichum</taxon>
        <taxon>Colletotrichum acutatum species complex</taxon>
    </lineage>
</organism>
<dbReference type="PANTHER" id="PTHR37577:SF1">
    <property type="entry name" value="INTEGRAL MEMBRANE PROTEIN"/>
    <property type="match status" value="1"/>
</dbReference>
<sequence length="454" mass="50927">MAPCTEYADKMTDPDIMGFGVLLSFIFPVLASHVIMSMAYITRKANPEQFTYMDSLIHERLAAHESKIYHLRGLKYEQLLLTLSDQLSVTSLALLVALYTQIRSLSSFSFSVGVTLAFLSFAVHTNCLVGLTPYLRSRKRQANLRVGFLTLLVFCLLISNMLTYFVSNNYWIEILACALRNAEPNALSAYSAIASVWFFIKNYYDALSRFYGLYPAADGFLRLICITKGSRNEFRSLLHHRAQKEFKSQEKMLEKLSDEHSTQVNTLLIVVRVLSEDLLSSIFWKLFQDMAFTVYLLCSLISAVRDVGEDERKSLLEPKFGQILPLILFSVFIINVLDARGETESVAINELSGNSLELAEPQNALTSSITEGPAPIDELSNTAESTCLQRALLTDGEAPLTNRVVRRWTTGLRQTAGRDHLGTTGRFSFTDLQNFRISTSNRAMTSLMESGADA</sequence>
<evidence type="ECO:0000313" key="2">
    <source>
        <dbReference type="EMBL" id="KAG7045115.1"/>
    </source>
</evidence>
<accession>A0A9P7U955</accession>
<feature type="transmembrane region" description="Helical" evidence="1">
    <location>
        <begin position="79"/>
        <end position="102"/>
    </location>
</feature>
<protein>
    <submittedName>
        <fullName evidence="2">Uncharacterized protein</fullName>
    </submittedName>
</protein>
<reference evidence="2" key="1">
    <citation type="submission" date="2021-05" db="EMBL/GenBank/DDBJ databases">
        <title>Comparative genomics of three Colletotrichum scovillei strains and genetic complementation revealed genes involved fungal growth and virulence on chili pepper.</title>
        <authorList>
            <person name="Hsieh D.-K."/>
            <person name="Chuang S.-C."/>
            <person name="Chen C.-Y."/>
            <person name="Chao Y.-T."/>
            <person name="Lu M.-Y.J."/>
            <person name="Lee M.-H."/>
            <person name="Shih M.-C."/>
        </authorList>
    </citation>
    <scope>NUCLEOTIDE SEQUENCE</scope>
    <source>
        <strain evidence="2">Coll-153</strain>
    </source>
</reference>
<dbReference type="EMBL" id="JAESDN010000009">
    <property type="protein sequence ID" value="KAG7045115.1"/>
    <property type="molecule type" value="Genomic_DNA"/>
</dbReference>
<feature type="transmembrane region" description="Helical" evidence="1">
    <location>
        <begin position="16"/>
        <end position="41"/>
    </location>
</feature>
<feature type="transmembrane region" description="Helical" evidence="1">
    <location>
        <begin position="108"/>
        <end position="134"/>
    </location>
</feature>
<keyword evidence="1" id="KW-0472">Membrane</keyword>
<keyword evidence="1" id="KW-1133">Transmembrane helix</keyword>
<dbReference type="AlphaFoldDB" id="A0A9P7U955"/>
<proteinExistence type="predicted"/>
<gene>
    <name evidence="2" type="ORF">JMJ77_009203</name>
</gene>
<keyword evidence="1" id="KW-0812">Transmembrane</keyword>
<name>A0A9P7U955_9PEZI</name>
<comment type="caution">
    <text evidence="2">The sequence shown here is derived from an EMBL/GenBank/DDBJ whole genome shotgun (WGS) entry which is preliminary data.</text>
</comment>
<dbReference type="InterPro" id="IPR053018">
    <property type="entry name" value="Elsinochrome_Biosynth-Asso"/>
</dbReference>
<evidence type="ECO:0000313" key="3">
    <source>
        <dbReference type="Proteomes" id="UP000699042"/>
    </source>
</evidence>